<evidence type="ECO:0000256" key="1">
    <source>
        <dbReference type="ARBA" id="ARBA00004141"/>
    </source>
</evidence>
<reference evidence="7" key="1">
    <citation type="submission" date="2018-05" db="EMBL/GenBank/DDBJ databases">
        <authorList>
            <person name="Lanie J.A."/>
            <person name="Ng W.-L."/>
            <person name="Kazmierczak K.M."/>
            <person name="Andrzejewski T.M."/>
            <person name="Davidsen T.M."/>
            <person name="Wayne K.J."/>
            <person name="Tettelin H."/>
            <person name="Glass J.I."/>
            <person name="Rusch D."/>
            <person name="Podicherti R."/>
            <person name="Tsui H.-C.T."/>
            <person name="Winkler M.E."/>
        </authorList>
    </citation>
    <scope>NUCLEOTIDE SEQUENCE</scope>
</reference>
<evidence type="ECO:0000256" key="4">
    <source>
        <dbReference type="ARBA" id="ARBA00023136"/>
    </source>
</evidence>
<feature type="transmembrane region" description="Helical" evidence="5">
    <location>
        <begin position="266"/>
        <end position="284"/>
    </location>
</feature>
<evidence type="ECO:0000313" key="7">
    <source>
        <dbReference type="EMBL" id="SVA29013.1"/>
    </source>
</evidence>
<feature type="domain" description="EamA" evidence="6">
    <location>
        <begin position="152"/>
        <end position="282"/>
    </location>
</feature>
<dbReference type="InterPro" id="IPR037185">
    <property type="entry name" value="EmrE-like"/>
</dbReference>
<feature type="domain" description="EamA" evidence="6">
    <location>
        <begin position="5"/>
        <end position="137"/>
    </location>
</feature>
<name>A0A381UQA5_9ZZZZ</name>
<comment type="subcellular location">
    <subcellularLocation>
        <location evidence="1">Membrane</location>
        <topology evidence="1">Multi-pass membrane protein</topology>
    </subcellularLocation>
</comment>
<gene>
    <name evidence="7" type="ORF">METZ01_LOCUS81867</name>
</gene>
<feature type="transmembrane region" description="Helical" evidence="5">
    <location>
        <begin position="33"/>
        <end position="53"/>
    </location>
</feature>
<feature type="transmembrane region" description="Helical" evidence="5">
    <location>
        <begin position="144"/>
        <end position="165"/>
    </location>
</feature>
<dbReference type="AlphaFoldDB" id="A0A381UQA5"/>
<keyword evidence="2 5" id="KW-0812">Transmembrane</keyword>
<proteinExistence type="predicted"/>
<feature type="transmembrane region" description="Helical" evidence="5">
    <location>
        <begin position="177"/>
        <end position="199"/>
    </location>
</feature>
<dbReference type="Pfam" id="PF00892">
    <property type="entry name" value="EamA"/>
    <property type="match status" value="2"/>
</dbReference>
<accession>A0A381UQA5</accession>
<evidence type="ECO:0000256" key="2">
    <source>
        <dbReference type="ARBA" id="ARBA00022692"/>
    </source>
</evidence>
<dbReference type="PANTHER" id="PTHR32322">
    <property type="entry name" value="INNER MEMBRANE TRANSPORTER"/>
    <property type="match status" value="1"/>
</dbReference>
<feature type="transmembrane region" description="Helical" evidence="5">
    <location>
        <begin position="244"/>
        <end position="260"/>
    </location>
</feature>
<evidence type="ECO:0000259" key="6">
    <source>
        <dbReference type="Pfam" id="PF00892"/>
    </source>
</evidence>
<dbReference type="GO" id="GO:0016020">
    <property type="term" value="C:membrane"/>
    <property type="evidence" value="ECO:0007669"/>
    <property type="project" value="UniProtKB-SubCell"/>
</dbReference>
<dbReference type="PANTHER" id="PTHR32322:SF2">
    <property type="entry name" value="EAMA DOMAIN-CONTAINING PROTEIN"/>
    <property type="match status" value="1"/>
</dbReference>
<dbReference type="InterPro" id="IPR050638">
    <property type="entry name" value="AA-Vitamin_Transporters"/>
</dbReference>
<feature type="transmembrane region" description="Helical" evidence="5">
    <location>
        <begin position="211"/>
        <end position="232"/>
    </location>
</feature>
<dbReference type="InterPro" id="IPR000620">
    <property type="entry name" value="EamA_dom"/>
</dbReference>
<dbReference type="EMBL" id="UINC01006682">
    <property type="protein sequence ID" value="SVA29013.1"/>
    <property type="molecule type" value="Genomic_DNA"/>
</dbReference>
<sequence length="293" mass="31544">MDFRSILMGVSFSFIWSSAFTSAKIIVTAASPLMVLSLRFLISGLLGIALARMLGQKIQLNKGEWTVVVIIGISQNALYLAFNFIAMQWIEAGLAAIIASLLPLVVAGVCWFFLGEKTGFIGMLGLTVGFGGVLVIMLDKLSGSSASLGMTLCLIGVAALAAATLYVGRMMSSNKNVLMLVGLQMLVGSITLFPFSLIFETWSIEWSTSFLLAFLYTTLVPGLLGTLIWFFLVRRIGPVKAATFHFLNPFFGVLVAAIILSEPLSLRDGIGVTIIMAGILLVQLSRKKIAKMD</sequence>
<feature type="transmembrane region" description="Helical" evidence="5">
    <location>
        <begin position="120"/>
        <end position="138"/>
    </location>
</feature>
<dbReference type="SUPFAM" id="SSF103481">
    <property type="entry name" value="Multidrug resistance efflux transporter EmrE"/>
    <property type="match status" value="2"/>
</dbReference>
<keyword evidence="4 5" id="KW-0472">Membrane</keyword>
<feature type="transmembrane region" description="Helical" evidence="5">
    <location>
        <begin position="65"/>
        <end position="86"/>
    </location>
</feature>
<keyword evidence="3 5" id="KW-1133">Transmembrane helix</keyword>
<feature type="transmembrane region" description="Helical" evidence="5">
    <location>
        <begin position="92"/>
        <end position="113"/>
    </location>
</feature>
<evidence type="ECO:0000256" key="3">
    <source>
        <dbReference type="ARBA" id="ARBA00022989"/>
    </source>
</evidence>
<protein>
    <recommendedName>
        <fullName evidence="6">EamA domain-containing protein</fullName>
    </recommendedName>
</protein>
<organism evidence="7">
    <name type="scientific">marine metagenome</name>
    <dbReference type="NCBI Taxonomy" id="408172"/>
    <lineage>
        <taxon>unclassified sequences</taxon>
        <taxon>metagenomes</taxon>
        <taxon>ecological metagenomes</taxon>
    </lineage>
</organism>
<evidence type="ECO:0000256" key="5">
    <source>
        <dbReference type="SAM" id="Phobius"/>
    </source>
</evidence>